<keyword evidence="5" id="KW-1185">Reference proteome</keyword>
<organism evidence="4 5">
    <name type="scientific">Teichococcus coralli</name>
    <dbReference type="NCBI Taxonomy" id="2545983"/>
    <lineage>
        <taxon>Bacteria</taxon>
        <taxon>Pseudomonadati</taxon>
        <taxon>Pseudomonadota</taxon>
        <taxon>Alphaproteobacteria</taxon>
        <taxon>Acetobacterales</taxon>
        <taxon>Roseomonadaceae</taxon>
        <taxon>Roseomonas</taxon>
    </lineage>
</organism>
<feature type="domain" description="Plasmid replication protein C C-terminal" evidence="3">
    <location>
        <begin position="318"/>
        <end position="416"/>
    </location>
</feature>
<proteinExistence type="predicted"/>
<dbReference type="EMBL" id="SNVJ01000019">
    <property type="protein sequence ID" value="MXP65271.1"/>
    <property type="molecule type" value="Genomic_DNA"/>
</dbReference>
<dbReference type="InterPro" id="IPR021760">
    <property type="entry name" value="RepC_C"/>
</dbReference>
<evidence type="ECO:0000313" key="4">
    <source>
        <dbReference type="EMBL" id="MXP65271.1"/>
    </source>
</evidence>
<feature type="region of interest" description="Disordered" evidence="1">
    <location>
        <begin position="1"/>
        <end position="26"/>
    </location>
</feature>
<dbReference type="InterPro" id="IPR047611">
    <property type="entry name" value="RepABC_RepC"/>
</dbReference>
<protein>
    <submittedName>
        <fullName evidence="4">Uncharacterized protein</fullName>
    </submittedName>
</protein>
<evidence type="ECO:0000259" key="3">
    <source>
        <dbReference type="Pfam" id="PF11800"/>
    </source>
</evidence>
<dbReference type="Proteomes" id="UP000460715">
    <property type="component" value="Unassembled WGS sequence"/>
</dbReference>
<evidence type="ECO:0000313" key="5">
    <source>
        <dbReference type="Proteomes" id="UP000460715"/>
    </source>
</evidence>
<evidence type="ECO:0000259" key="2">
    <source>
        <dbReference type="Pfam" id="PF03428"/>
    </source>
</evidence>
<evidence type="ECO:0000256" key="1">
    <source>
        <dbReference type="SAM" id="MobiDB-lite"/>
    </source>
</evidence>
<dbReference type="InterPro" id="IPR005090">
    <property type="entry name" value="RepC_N"/>
</dbReference>
<gene>
    <name evidence="4" type="ORF">E0493_18145</name>
</gene>
<comment type="caution">
    <text evidence="4">The sequence shown here is derived from an EMBL/GenBank/DDBJ whole genome shotgun (WGS) entry which is preliminary data.</text>
</comment>
<dbReference type="AlphaFoldDB" id="A0A845BDS1"/>
<reference evidence="4 5" key="1">
    <citation type="submission" date="2019-03" db="EMBL/GenBank/DDBJ databases">
        <title>Roseomonas sp. a novel Roseomonas species isolated from Sea whip Gorgonian.</title>
        <authorList>
            <person name="Li F."/>
            <person name="Pan X."/>
            <person name="Huang S."/>
            <person name="Li Z."/>
            <person name="Meng B."/>
        </authorList>
    </citation>
    <scope>NUCLEOTIDE SEQUENCE [LARGE SCALE GENOMIC DNA]</scope>
    <source>
        <strain evidence="4 5">M0104</strain>
    </source>
</reference>
<dbReference type="NCBIfam" id="NF040974">
    <property type="entry name" value="RepABC_RepC"/>
    <property type="match status" value="1"/>
</dbReference>
<name>A0A845BDS1_9PROT</name>
<dbReference type="Pfam" id="PF03428">
    <property type="entry name" value="RP-C"/>
    <property type="match status" value="1"/>
</dbReference>
<dbReference type="Pfam" id="PF11800">
    <property type="entry name" value="RP-C_C"/>
    <property type="match status" value="1"/>
</dbReference>
<sequence length="463" mass="49830">MPASVHPLPKELGTVEAHASPRRAGSGLRKLTANHLVAARLAEQALGLPPGVKHPNQLLAAMRRAAPYLGHRRLLPLMEALFRWTQPQDWAPGAEPLVWPSNEELATALDCSERHVSRLIAAAIEARLIAARDGTDRKRRGFRQEGRIVWAWGLSLRPMAARHAEFVRAAEEGERTRRRCRELRRQAGVARQFLAQLGALARERGLAASLVEERAAERQHRAHALRRVEDPAQLAVMVEALQAAAAELRERLEQAVKDADMSGLADLGVRPLIPTNKPTEPEGSTVVAREAAGLPPDPSPTPGGIEAEGAMRVSPAELARLAPKLETCLAIGRPGWAEVADAASVLAQHLGIPRPLYGEACRVLGRPAAAIAIAIISTKPAGHFHSSGPGGYLRGMLRRAGQGELFLERSLHGLREAAAQGRSRQLTAVNPEGFTMAASKRAAEMRYWPQNAPAAASASGIHG</sequence>
<accession>A0A845BDS1</accession>
<feature type="domain" description="Plasmid replication protein C N-terminal" evidence="2">
    <location>
        <begin position="29"/>
        <end position="198"/>
    </location>
</feature>